<keyword evidence="4 6" id="KW-0697">Rotamase</keyword>
<dbReference type="Proteomes" id="UP000321513">
    <property type="component" value="Unassembled WGS sequence"/>
</dbReference>
<gene>
    <name evidence="8" type="ORF">SAE01_45360</name>
</gene>
<dbReference type="InterPro" id="IPR021862">
    <property type="entry name" value="DUF3472"/>
</dbReference>
<dbReference type="EMBL" id="BJYT01000036">
    <property type="protein sequence ID" value="GEO12040.1"/>
    <property type="molecule type" value="Genomic_DNA"/>
</dbReference>
<dbReference type="InterPro" id="IPR046357">
    <property type="entry name" value="PPIase_dom_sf"/>
</dbReference>
<dbReference type="Pfam" id="PF11958">
    <property type="entry name" value="DUF3472"/>
    <property type="match status" value="1"/>
</dbReference>
<evidence type="ECO:0000256" key="1">
    <source>
        <dbReference type="ARBA" id="ARBA00000971"/>
    </source>
</evidence>
<dbReference type="PANTHER" id="PTHR43811">
    <property type="entry name" value="FKBP-TYPE PEPTIDYL-PROLYL CIS-TRANS ISOMERASE FKPA"/>
    <property type="match status" value="1"/>
</dbReference>
<dbReference type="PROSITE" id="PS50059">
    <property type="entry name" value="FKBP_PPIASE"/>
    <property type="match status" value="1"/>
</dbReference>
<comment type="similarity">
    <text evidence="2">Belongs to the FKBP-type PPIase family.</text>
</comment>
<sequence length="332" mass="36758">MISVATRAADTDSIIHYNLPDTVRAVGMVTDVNIHPTGTKETYAGIGTKFIRLLVRKEKNDSYVSFQFPFTANVLTKGAKVEMEKGELEWKFNWQFNTPYKLMLSSAVDTADQFSIVSGYLYLPAQQKWKLIGTCKMKGETKPLIDLQAIRSTGRKSNISVAFTDIMVQRAAGSWKRLDDPSKAVPSPAVPFLSNIDSLYQWEEDKYIIELARTLGATKARDSIQGVYYQIIEPGNGKSISLTDSVTARYQLRLLGSRDVISGSETESYTFLLGTLIKGWQLAVPLVKTGGKLQIVIPSGLAYSIRTRAAKIPPNSVLMFDIQVLDTKPAAT</sequence>
<keyword evidence="9" id="KW-1185">Reference proteome</keyword>
<name>A0A512BJA2_9BACT</name>
<comment type="catalytic activity">
    <reaction evidence="1 6">
        <text>[protein]-peptidylproline (omega=180) = [protein]-peptidylproline (omega=0)</text>
        <dbReference type="Rhea" id="RHEA:16237"/>
        <dbReference type="Rhea" id="RHEA-COMP:10747"/>
        <dbReference type="Rhea" id="RHEA-COMP:10748"/>
        <dbReference type="ChEBI" id="CHEBI:83833"/>
        <dbReference type="ChEBI" id="CHEBI:83834"/>
        <dbReference type="EC" id="5.2.1.8"/>
    </reaction>
</comment>
<evidence type="ECO:0000256" key="5">
    <source>
        <dbReference type="ARBA" id="ARBA00023235"/>
    </source>
</evidence>
<dbReference type="Pfam" id="PF00254">
    <property type="entry name" value="FKBP_C"/>
    <property type="match status" value="1"/>
</dbReference>
<dbReference type="EC" id="5.2.1.8" evidence="3 6"/>
<keyword evidence="5 6" id="KW-0413">Isomerase</keyword>
<evidence type="ECO:0000256" key="2">
    <source>
        <dbReference type="ARBA" id="ARBA00006577"/>
    </source>
</evidence>
<comment type="caution">
    <text evidence="8">The sequence shown here is derived from an EMBL/GenBank/DDBJ whole genome shotgun (WGS) entry which is preliminary data.</text>
</comment>
<dbReference type="GO" id="GO:0003755">
    <property type="term" value="F:peptidyl-prolyl cis-trans isomerase activity"/>
    <property type="evidence" value="ECO:0007669"/>
    <property type="project" value="UniProtKB-KW"/>
</dbReference>
<dbReference type="SUPFAM" id="SSF54534">
    <property type="entry name" value="FKBP-like"/>
    <property type="match status" value="1"/>
</dbReference>
<evidence type="ECO:0000259" key="7">
    <source>
        <dbReference type="PROSITE" id="PS50059"/>
    </source>
</evidence>
<organism evidence="8 9">
    <name type="scientific">Segetibacter aerophilus</name>
    <dbReference type="NCBI Taxonomy" id="670293"/>
    <lineage>
        <taxon>Bacteria</taxon>
        <taxon>Pseudomonadati</taxon>
        <taxon>Bacteroidota</taxon>
        <taxon>Chitinophagia</taxon>
        <taxon>Chitinophagales</taxon>
        <taxon>Chitinophagaceae</taxon>
        <taxon>Segetibacter</taxon>
    </lineage>
</organism>
<evidence type="ECO:0000256" key="6">
    <source>
        <dbReference type="PROSITE-ProRule" id="PRU00277"/>
    </source>
</evidence>
<dbReference type="InterPro" id="IPR001179">
    <property type="entry name" value="PPIase_FKBP_dom"/>
</dbReference>
<dbReference type="PANTHER" id="PTHR43811:SF19">
    <property type="entry name" value="39 KDA FK506-BINDING NUCLEAR PROTEIN"/>
    <property type="match status" value="1"/>
</dbReference>
<evidence type="ECO:0000313" key="8">
    <source>
        <dbReference type="EMBL" id="GEO12040.1"/>
    </source>
</evidence>
<dbReference type="AlphaFoldDB" id="A0A512BJA2"/>
<reference evidence="8 9" key="1">
    <citation type="submission" date="2019-07" db="EMBL/GenBank/DDBJ databases">
        <title>Whole genome shotgun sequence of Segetibacter aerophilus NBRC 106135.</title>
        <authorList>
            <person name="Hosoyama A."/>
            <person name="Uohara A."/>
            <person name="Ohji S."/>
            <person name="Ichikawa N."/>
        </authorList>
    </citation>
    <scope>NUCLEOTIDE SEQUENCE [LARGE SCALE GENOMIC DNA]</scope>
    <source>
        <strain evidence="8 9">NBRC 106135</strain>
    </source>
</reference>
<evidence type="ECO:0000313" key="9">
    <source>
        <dbReference type="Proteomes" id="UP000321513"/>
    </source>
</evidence>
<evidence type="ECO:0000256" key="3">
    <source>
        <dbReference type="ARBA" id="ARBA00013194"/>
    </source>
</evidence>
<feature type="domain" description="PPIase FKBP-type" evidence="7">
    <location>
        <begin position="243"/>
        <end position="328"/>
    </location>
</feature>
<dbReference type="Gene3D" id="3.10.50.40">
    <property type="match status" value="1"/>
</dbReference>
<evidence type="ECO:0000256" key="4">
    <source>
        <dbReference type="ARBA" id="ARBA00023110"/>
    </source>
</evidence>
<proteinExistence type="inferred from homology"/>
<accession>A0A512BJA2</accession>
<protein>
    <recommendedName>
        <fullName evidence="3 6">peptidylprolyl isomerase</fullName>
        <ecNumber evidence="3 6">5.2.1.8</ecNumber>
    </recommendedName>
</protein>